<evidence type="ECO:0000259" key="2">
    <source>
        <dbReference type="Pfam" id="PF04892"/>
    </source>
</evidence>
<dbReference type="Proteomes" id="UP000283255">
    <property type="component" value="Unassembled WGS sequence"/>
</dbReference>
<reference evidence="3 4" key="1">
    <citation type="submission" date="2018-09" db="EMBL/GenBank/DDBJ databases">
        <authorList>
            <person name="Wang F."/>
        </authorList>
    </citation>
    <scope>NUCLEOTIDE SEQUENCE [LARGE SCALE GENOMIC DNA]</scope>
    <source>
        <strain evidence="3 4">PLHSC7-2</strain>
    </source>
</reference>
<evidence type="ECO:0000256" key="1">
    <source>
        <dbReference type="SAM" id="Phobius"/>
    </source>
</evidence>
<organism evidence="3 4">
    <name type="scientific">Motilimonas pumila</name>
    <dbReference type="NCBI Taxonomy" id="2303987"/>
    <lineage>
        <taxon>Bacteria</taxon>
        <taxon>Pseudomonadati</taxon>
        <taxon>Pseudomonadota</taxon>
        <taxon>Gammaproteobacteria</taxon>
        <taxon>Alteromonadales</taxon>
        <taxon>Alteromonadales genera incertae sedis</taxon>
        <taxon>Motilimonas</taxon>
    </lineage>
</organism>
<feature type="transmembrane region" description="Helical" evidence="1">
    <location>
        <begin position="71"/>
        <end position="93"/>
    </location>
</feature>
<dbReference type="PANTHER" id="PTHR28008:SF1">
    <property type="entry name" value="DOMAIN PROTEIN, PUTATIVE (AFU_ORTHOLOGUE AFUA_3G10980)-RELATED"/>
    <property type="match status" value="1"/>
</dbReference>
<feature type="transmembrane region" description="Helical" evidence="1">
    <location>
        <begin position="28"/>
        <end position="51"/>
    </location>
</feature>
<feature type="domain" description="VanZ-like" evidence="2">
    <location>
        <begin position="25"/>
        <end position="93"/>
    </location>
</feature>
<protein>
    <submittedName>
        <fullName evidence="3">VanZ family protein</fullName>
    </submittedName>
</protein>
<dbReference type="NCBIfam" id="NF037970">
    <property type="entry name" value="vanZ_1"/>
    <property type="match status" value="1"/>
</dbReference>
<evidence type="ECO:0000313" key="4">
    <source>
        <dbReference type="Proteomes" id="UP000283255"/>
    </source>
</evidence>
<gene>
    <name evidence="3" type="ORF">D1Z90_02040</name>
</gene>
<reference evidence="3 4" key="2">
    <citation type="submission" date="2019-01" db="EMBL/GenBank/DDBJ databases">
        <title>Motilimonas pumilus sp. nov., isolated from the gut of sea cucumber (Apostichopus japonicus).</title>
        <authorList>
            <person name="Wang F.-Q."/>
            <person name="Ren L.-H."/>
            <person name="Lin Y.-W."/>
            <person name="Sun G.-H."/>
            <person name="Du Z.-J."/>
            <person name="Zhao J.-X."/>
            <person name="Liu X.-J."/>
            <person name="Liu L.-J."/>
        </authorList>
    </citation>
    <scope>NUCLEOTIDE SEQUENCE [LARGE SCALE GENOMIC DNA]</scope>
    <source>
        <strain evidence="3 4">PLHSC7-2</strain>
    </source>
</reference>
<keyword evidence="1" id="KW-0812">Transmembrane</keyword>
<keyword evidence="1" id="KW-1133">Transmembrane helix</keyword>
<comment type="caution">
    <text evidence="3">The sequence shown here is derived from an EMBL/GenBank/DDBJ whole genome shotgun (WGS) entry which is preliminary data.</text>
</comment>
<name>A0A418YL28_9GAMM</name>
<dbReference type="AlphaFoldDB" id="A0A418YL28"/>
<accession>A0A418YL28</accession>
<proteinExistence type="predicted"/>
<dbReference type="Pfam" id="PF04892">
    <property type="entry name" value="VanZ"/>
    <property type="match status" value="1"/>
</dbReference>
<sequence>MIAAISWLAFTPKAPGLDIQHFDKINHLAAFSSLTLIALLAFSVPASRIYLGLLGYGITIELVQSQLPNRFASVADIAADGVGIILGAGLYWITEKWLMKKWQWLR</sequence>
<dbReference type="EMBL" id="QZCH01000001">
    <property type="protein sequence ID" value="RJG51673.1"/>
    <property type="molecule type" value="Genomic_DNA"/>
</dbReference>
<evidence type="ECO:0000313" key="3">
    <source>
        <dbReference type="EMBL" id="RJG51673.1"/>
    </source>
</evidence>
<dbReference type="InterPro" id="IPR006976">
    <property type="entry name" value="VanZ-like"/>
</dbReference>
<keyword evidence="4" id="KW-1185">Reference proteome</keyword>
<dbReference type="PANTHER" id="PTHR28008">
    <property type="entry name" value="DOMAIN PROTEIN, PUTATIVE (AFU_ORTHOLOGUE AFUA_3G10980)-RELATED"/>
    <property type="match status" value="1"/>
</dbReference>
<keyword evidence="1" id="KW-0472">Membrane</keyword>